<dbReference type="RefSeq" id="WP_229209808.1">
    <property type="nucleotide sequence ID" value="NZ_FNXY01000010.1"/>
</dbReference>
<protein>
    <submittedName>
        <fullName evidence="4">Uncharacterized domain 1-containing protein</fullName>
    </submittedName>
</protein>
<comment type="similarity">
    <text evidence="1">Belongs to the thioesterase PaaI family.</text>
</comment>
<dbReference type="PANTHER" id="PTHR21660:SF1">
    <property type="entry name" value="ACYL-COENZYME A THIOESTERASE 13"/>
    <property type="match status" value="1"/>
</dbReference>
<dbReference type="Pfam" id="PF03061">
    <property type="entry name" value="4HBT"/>
    <property type="match status" value="1"/>
</dbReference>
<dbReference type="CDD" id="cd03443">
    <property type="entry name" value="PaaI_thioesterase"/>
    <property type="match status" value="1"/>
</dbReference>
<sequence length="156" mass="16998">MTDSDNSPQKKNETRLEYMQTFIGQSMQDSLSPVGRWLNGKLLDIQDGTMKVEYVVREDMSNPMGVLHGGIAATILDDVVGTMVYALGRDFAYTSINLNCDFLNAAKTDETILADAKVVRAGKNIIHVEGVITNTAGLIIAKCSSNLIQTGLKIPF</sequence>
<organism evidence="4 5">
    <name type="scientific">Dyadobacter koreensis</name>
    <dbReference type="NCBI Taxonomy" id="408657"/>
    <lineage>
        <taxon>Bacteria</taxon>
        <taxon>Pseudomonadati</taxon>
        <taxon>Bacteroidota</taxon>
        <taxon>Cytophagia</taxon>
        <taxon>Cytophagales</taxon>
        <taxon>Spirosomataceae</taxon>
        <taxon>Dyadobacter</taxon>
    </lineage>
</organism>
<gene>
    <name evidence="4" type="ORF">SAMN04487995_5706</name>
</gene>
<proteinExistence type="inferred from homology"/>
<feature type="domain" description="Thioesterase" evidence="3">
    <location>
        <begin position="64"/>
        <end position="136"/>
    </location>
</feature>
<evidence type="ECO:0000256" key="1">
    <source>
        <dbReference type="ARBA" id="ARBA00008324"/>
    </source>
</evidence>
<accession>A0A1H7AR33</accession>
<keyword evidence="2" id="KW-0378">Hydrolase</keyword>
<evidence type="ECO:0000256" key="2">
    <source>
        <dbReference type="ARBA" id="ARBA00022801"/>
    </source>
</evidence>
<evidence type="ECO:0000313" key="5">
    <source>
        <dbReference type="Proteomes" id="UP000199532"/>
    </source>
</evidence>
<name>A0A1H7AR33_9BACT</name>
<keyword evidence="5" id="KW-1185">Reference proteome</keyword>
<reference evidence="4 5" key="1">
    <citation type="submission" date="2016-10" db="EMBL/GenBank/DDBJ databases">
        <authorList>
            <person name="de Groot N.N."/>
        </authorList>
    </citation>
    <scope>NUCLEOTIDE SEQUENCE [LARGE SCALE GENOMIC DNA]</scope>
    <source>
        <strain evidence="4 5">DSM 19938</strain>
    </source>
</reference>
<dbReference type="NCBIfam" id="TIGR00369">
    <property type="entry name" value="unchar_dom_1"/>
    <property type="match status" value="1"/>
</dbReference>
<dbReference type="GO" id="GO:0047617">
    <property type="term" value="F:fatty acyl-CoA hydrolase activity"/>
    <property type="evidence" value="ECO:0007669"/>
    <property type="project" value="InterPro"/>
</dbReference>
<evidence type="ECO:0000259" key="3">
    <source>
        <dbReference type="Pfam" id="PF03061"/>
    </source>
</evidence>
<dbReference type="InterPro" id="IPR003736">
    <property type="entry name" value="PAAI_dom"/>
</dbReference>
<dbReference type="InterPro" id="IPR006683">
    <property type="entry name" value="Thioestr_dom"/>
</dbReference>
<evidence type="ECO:0000313" key="4">
    <source>
        <dbReference type="EMBL" id="SEJ64542.1"/>
    </source>
</evidence>
<dbReference type="Proteomes" id="UP000199532">
    <property type="component" value="Unassembled WGS sequence"/>
</dbReference>
<dbReference type="SUPFAM" id="SSF54637">
    <property type="entry name" value="Thioesterase/thiol ester dehydrase-isomerase"/>
    <property type="match status" value="1"/>
</dbReference>
<dbReference type="InterPro" id="IPR039298">
    <property type="entry name" value="ACOT13"/>
</dbReference>
<dbReference type="InterPro" id="IPR029069">
    <property type="entry name" value="HotDog_dom_sf"/>
</dbReference>
<dbReference type="EMBL" id="FNXY01000010">
    <property type="protein sequence ID" value="SEJ64542.1"/>
    <property type="molecule type" value="Genomic_DNA"/>
</dbReference>
<dbReference type="STRING" id="408657.SAMN04487995_5706"/>
<dbReference type="AlphaFoldDB" id="A0A1H7AR33"/>
<dbReference type="Gene3D" id="3.10.129.10">
    <property type="entry name" value="Hotdog Thioesterase"/>
    <property type="match status" value="1"/>
</dbReference>
<dbReference type="PANTHER" id="PTHR21660">
    <property type="entry name" value="THIOESTERASE SUPERFAMILY MEMBER-RELATED"/>
    <property type="match status" value="1"/>
</dbReference>